<protein>
    <submittedName>
        <fullName evidence="1">Uncharacterized protein</fullName>
    </submittedName>
</protein>
<dbReference type="AlphaFoldDB" id="X1T5A0"/>
<organism evidence="1">
    <name type="scientific">marine sediment metagenome</name>
    <dbReference type="NCBI Taxonomy" id="412755"/>
    <lineage>
        <taxon>unclassified sequences</taxon>
        <taxon>metagenomes</taxon>
        <taxon>ecological metagenomes</taxon>
    </lineage>
</organism>
<dbReference type="EMBL" id="BARW01014397">
    <property type="protein sequence ID" value="GAI75214.1"/>
    <property type="molecule type" value="Genomic_DNA"/>
</dbReference>
<reference evidence="1" key="1">
    <citation type="journal article" date="2014" name="Front. Microbiol.">
        <title>High frequency of phylogenetically diverse reductive dehalogenase-homologous genes in deep subseafloor sedimentary metagenomes.</title>
        <authorList>
            <person name="Kawai M."/>
            <person name="Futagami T."/>
            <person name="Toyoda A."/>
            <person name="Takaki Y."/>
            <person name="Nishi S."/>
            <person name="Hori S."/>
            <person name="Arai W."/>
            <person name="Tsubouchi T."/>
            <person name="Morono Y."/>
            <person name="Uchiyama I."/>
            <person name="Ito T."/>
            <person name="Fujiyama A."/>
            <person name="Inagaki F."/>
            <person name="Takami H."/>
        </authorList>
    </citation>
    <scope>NUCLEOTIDE SEQUENCE</scope>
    <source>
        <strain evidence="1">Expedition CK06-06</strain>
    </source>
</reference>
<evidence type="ECO:0000313" key="1">
    <source>
        <dbReference type="EMBL" id="GAI75214.1"/>
    </source>
</evidence>
<name>X1T5A0_9ZZZZ</name>
<comment type="caution">
    <text evidence="1">The sequence shown here is derived from an EMBL/GenBank/DDBJ whole genome shotgun (WGS) entry which is preliminary data.</text>
</comment>
<accession>X1T5A0</accession>
<feature type="non-terminal residue" evidence="1">
    <location>
        <position position="171"/>
    </location>
</feature>
<proteinExistence type="predicted"/>
<sequence length="171" mass="18760">MYFKRFTILILIGILLIPSVISTGLMNDNELGEILELGFLTVEDLDWTVGGFSCDNGTLYFLSMEGFNHSITDEIHFIENGTGTYYPVGTSYVSVGAYAKVPVINGMLNFSFTGRVKAGHLDAVNLALRVYNADNLTWLKSGASHPDELGGIVLPGVYDTGYFYSEHNVTL</sequence>
<gene>
    <name evidence="1" type="ORF">S12H4_25530</name>
</gene>